<keyword evidence="9" id="KW-1185">Reference proteome</keyword>
<evidence type="ECO:0000256" key="6">
    <source>
        <dbReference type="RuleBase" id="RU361235"/>
    </source>
</evidence>
<dbReference type="EMBL" id="KQ459606">
    <property type="protein sequence ID" value="KPI91730.1"/>
    <property type="molecule type" value="Genomic_DNA"/>
</dbReference>
<dbReference type="PROSITE" id="PS00122">
    <property type="entry name" value="CARBOXYLESTERASE_B_1"/>
    <property type="match status" value="1"/>
</dbReference>
<evidence type="ECO:0000256" key="2">
    <source>
        <dbReference type="ARBA" id="ARBA00022487"/>
    </source>
</evidence>
<evidence type="ECO:0000313" key="9">
    <source>
        <dbReference type="Proteomes" id="UP000053268"/>
    </source>
</evidence>
<dbReference type="AlphaFoldDB" id="A0A194PKV0"/>
<feature type="domain" description="Carboxylesterase type B" evidence="7">
    <location>
        <begin position="4"/>
        <end position="522"/>
    </location>
</feature>
<evidence type="ECO:0000256" key="5">
    <source>
        <dbReference type="ARBA" id="ARBA00023180"/>
    </source>
</evidence>
<dbReference type="InterPro" id="IPR019819">
    <property type="entry name" value="Carboxylesterase_B_CS"/>
</dbReference>
<proteinExistence type="inferred from homology"/>
<dbReference type="InterPro" id="IPR019826">
    <property type="entry name" value="Carboxylesterase_B_AS"/>
</dbReference>
<dbReference type="PROSITE" id="PS00941">
    <property type="entry name" value="CARBOXYLESTERASE_B_2"/>
    <property type="match status" value="1"/>
</dbReference>
<dbReference type="Gene3D" id="3.40.50.1820">
    <property type="entry name" value="alpha/beta hydrolase"/>
    <property type="match status" value="1"/>
</dbReference>
<dbReference type="EC" id="3.1.1.-" evidence="6"/>
<keyword evidence="3 6" id="KW-0378">Hydrolase</keyword>
<keyword evidence="2" id="KW-0719">Serine esterase</keyword>
<comment type="similarity">
    <text evidence="1 6">Belongs to the type-B carboxylesterase/lipase family.</text>
</comment>
<dbReference type="Proteomes" id="UP000053268">
    <property type="component" value="Unassembled WGS sequence"/>
</dbReference>
<dbReference type="InterPro" id="IPR029058">
    <property type="entry name" value="AB_hydrolase_fold"/>
</dbReference>
<accession>A0A194PKV0</accession>
<dbReference type="PANTHER" id="PTHR43142:SF1">
    <property type="entry name" value="CARBOXYLIC ESTER HYDROLASE"/>
    <property type="match status" value="1"/>
</dbReference>
<organism evidence="8 9">
    <name type="scientific">Papilio xuthus</name>
    <name type="common">Asian swallowtail butterfly</name>
    <dbReference type="NCBI Taxonomy" id="66420"/>
    <lineage>
        <taxon>Eukaryota</taxon>
        <taxon>Metazoa</taxon>
        <taxon>Ecdysozoa</taxon>
        <taxon>Arthropoda</taxon>
        <taxon>Hexapoda</taxon>
        <taxon>Insecta</taxon>
        <taxon>Pterygota</taxon>
        <taxon>Neoptera</taxon>
        <taxon>Endopterygota</taxon>
        <taxon>Lepidoptera</taxon>
        <taxon>Glossata</taxon>
        <taxon>Ditrysia</taxon>
        <taxon>Papilionoidea</taxon>
        <taxon>Papilionidae</taxon>
        <taxon>Papilioninae</taxon>
        <taxon>Papilio</taxon>
    </lineage>
</organism>
<evidence type="ECO:0000256" key="1">
    <source>
        <dbReference type="ARBA" id="ARBA00005964"/>
    </source>
</evidence>
<name>A0A194PKV0_PAPXU</name>
<dbReference type="STRING" id="66420.A0A194PKV0"/>
<keyword evidence="5" id="KW-0325">Glycoprotein</keyword>
<gene>
    <name evidence="8" type="ORF">RR46_15234</name>
</gene>
<dbReference type="PANTHER" id="PTHR43142">
    <property type="entry name" value="CARBOXYLIC ESTER HYDROLASE"/>
    <property type="match status" value="1"/>
</dbReference>
<reference evidence="8 9" key="1">
    <citation type="journal article" date="2015" name="Nat. Commun.">
        <title>Outbred genome sequencing and CRISPR/Cas9 gene editing in butterflies.</title>
        <authorList>
            <person name="Li X."/>
            <person name="Fan D."/>
            <person name="Zhang W."/>
            <person name="Liu G."/>
            <person name="Zhang L."/>
            <person name="Zhao L."/>
            <person name="Fang X."/>
            <person name="Chen L."/>
            <person name="Dong Y."/>
            <person name="Chen Y."/>
            <person name="Ding Y."/>
            <person name="Zhao R."/>
            <person name="Feng M."/>
            <person name="Zhu Y."/>
            <person name="Feng Y."/>
            <person name="Jiang X."/>
            <person name="Zhu D."/>
            <person name="Xiang H."/>
            <person name="Feng X."/>
            <person name="Li S."/>
            <person name="Wang J."/>
            <person name="Zhang G."/>
            <person name="Kronforst M.R."/>
            <person name="Wang W."/>
        </authorList>
    </citation>
    <scope>NUCLEOTIDE SEQUENCE [LARGE SCALE GENOMIC DNA]</scope>
    <source>
        <strain evidence="8">Ya'a_city_454_Px</strain>
        <tissue evidence="8">Whole body</tissue>
    </source>
</reference>
<keyword evidence="4" id="KW-1015">Disulfide bond</keyword>
<sequence length="533" mass="59907">MATLSIDQGKLRGGKSKTDNGFEYYEFLGIPYAKPPVGNLRFKSPQPAEKWDGEKDATVASKENIAIQMDIIESHGIVGSEDCLYLNVYTPKITENESELLPVMFFIHGGGFVYGNGILKKDHAPDFLIEHNTVIVIINYRVSILGFLSLEIPEIAGNMGLKDQVKALEWVQNNIAHFGGDKNNVTIFGTSAGAASVDYLLVSPKAKGLFHKAILHSGSCLNHWAVNYEPKKLAYKVAESLGYNGSLEDVNSLKEFLLKTPGSDLMATAFNICQKYTDRHLFFGFVPTIEKDFGNGDAFLTDHPYRLLKQGLFNHVPVIKGFCNKEGYLMNAVNPKAVLDVLQNKNFVEHWPFELDADDKVKYSKKTKMLLAYSKNIQPGDDHDKIAVDFFSDLDFIAGIWISGKLMAEKGVPVRFYEFSYDGKINYLKLLFGIKRNGAGHADDHSYIMCQDLAKKAHGLDLIIRNTICHMWTNFAKTSCPTPKDNSDNLVDWPVYTGNNPVYLNIDKKIEVLNNYEPQRMAIFEEIYDKYGK</sequence>
<dbReference type="GO" id="GO:0052689">
    <property type="term" value="F:carboxylic ester hydrolase activity"/>
    <property type="evidence" value="ECO:0007669"/>
    <property type="project" value="UniProtKB-KW"/>
</dbReference>
<dbReference type="Pfam" id="PF00135">
    <property type="entry name" value="COesterase"/>
    <property type="match status" value="1"/>
</dbReference>
<evidence type="ECO:0000256" key="3">
    <source>
        <dbReference type="ARBA" id="ARBA00022801"/>
    </source>
</evidence>
<evidence type="ECO:0000256" key="4">
    <source>
        <dbReference type="ARBA" id="ARBA00023157"/>
    </source>
</evidence>
<dbReference type="InterPro" id="IPR002018">
    <property type="entry name" value="CarbesteraseB"/>
</dbReference>
<dbReference type="SUPFAM" id="SSF53474">
    <property type="entry name" value="alpha/beta-Hydrolases"/>
    <property type="match status" value="1"/>
</dbReference>
<evidence type="ECO:0000313" key="8">
    <source>
        <dbReference type="EMBL" id="KPI91730.1"/>
    </source>
</evidence>
<protein>
    <recommendedName>
        <fullName evidence="6">Carboxylic ester hydrolase</fullName>
        <ecNumber evidence="6">3.1.1.-</ecNumber>
    </recommendedName>
</protein>
<evidence type="ECO:0000259" key="7">
    <source>
        <dbReference type="Pfam" id="PF00135"/>
    </source>
</evidence>